<dbReference type="Gene3D" id="2.170.130.10">
    <property type="entry name" value="TonB-dependent receptor, plug domain"/>
    <property type="match status" value="1"/>
</dbReference>
<name>A0A3L7DTZ3_9GAMM</name>
<evidence type="ECO:0000256" key="2">
    <source>
        <dbReference type="ARBA" id="ARBA00008143"/>
    </source>
</evidence>
<dbReference type="SUPFAM" id="SSF56935">
    <property type="entry name" value="Porins"/>
    <property type="match status" value="1"/>
</dbReference>
<gene>
    <name evidence="15" type="ORF">DWB85_16810</name>
</gene>
<evidence type="ECO:0000256" key="4">
    <source>
        <dbReference type="ARBA" id="ARBA00022452"/>
    </source>
</evidence>
<reference evidence="15 16" key="1">
    <citation type="submission" date="2018-07" db="EMBL/GenBank/DDBJ databases">
        <title>Halioglobus sp. genome submission.</title>
        <authorList>
            <person name="Ye M.-Q."/>
            <person name="Du Z.-J."/>
        </authorList>
    </citation>
    <scope>NUCLEOTIDE SEQUENCE [LARGE SCALE GENOMIC DNA]</scope>
    <source>
        <strain evidence="15 16">U0301</strain>
    </source>
</reference>
<feature type="domain" description="TonB-dependent receptor plug" evidence="14">
    <location>
        <begin position="43"/>
        <end position="149"/>
    </location>
</feature>
<keyword evidence="4 11" id="KW-1134">Transmembrane beta strand</keyword>
<dbReference type="PROSITE" id="PS52016">
    <property type="entry name" value="TONB_DEPENDENT_REC_3"/>
    <property type="match status" value="1"/>
</dbReference>
<dbReference type="EMBL" id="QRAN01000023">
    <property type="protein sequence ID" value="RLQ20566.1"/>
    <property type="molecule type" value="Genomic_DNA"/>
</dbReference>
<dbReference type="Proteomes" id="UP000265509">
    <property type="component" value="Unassembled WGS sequence"/>
</dbReference>
<dbReference type="Gene3D" id="2.40.170.20">
    <property type="entry name" value="TonB-dependent receptor, beta-barrel domain"/>
    <property type="match status" value="1"/>
</dbReference>
<dbReference type="InterPro" id="IPR000531">
    <property type="entry name" value="Beta-barrel_TonB"/>
</dbReference>
<dbReference type="GO" id="GO:0044718">
    <property type="term" value="P:siderophore transmembrane transport"/>
    <property type="evidence" value="ECO:0007669"/>
    <property type="project" value="TreeGrafter"/>
</dbReference>
<evidence type="ECO:0000259" key="13">
    <source>
        <dbReference type="Pfam" id="PF00593"/>
    </source>
</evidence>
<evidence type="ECO:0000259" key="14">
    <source>
        <dbReference type="Pfam" id="PF07715"/>
    </source>
</evidence>
<keyword evidence="16" id="KW-1185">Reference proteome</keyword>
<proteinExistence type="inferred from homology"/>
<keyword evidence="10 11" id="KW-0998">Cell outer membrane</keyword>
<dbReference type="OrthoDB" id="9764669at2"/>
<dbReference type="Pfam" id="PF07715">
    <property type="entry name" value="Plug"/>
    <property type="match status" value="1"/>
</dbReference>
<dbReference type="PANTHER" id="PTHR30069">
    <property type="entry name" value="TONB-DEPENDENT OUTER MEMBRANE RECEPTOR"/>
    <property type="match status" value="1"/>
</dbReference>
<evidence type="ECO:0000256" key="7">
    <source>
        <dbReference type="ARBA" id="ARBA00023077"/>
    </source>
</evidence>
<accession>A0A3L7DTZ3</accession>
<evidence type="ECO:0000256" key="12">
    <source>
        <dbReference type="RuleBase" id="RU003357"/>
    </source>
</evidence>
<feature type="domain" description="TonB-dependent receptor-like beta-barrel" evidence="13">
    <location>
        <begin position="207"/>
        <end position="592"/>
    </location>
</feature>
<sequence>MEEFKVKKLVTVLALAAASNVSAQGESRLEEIIVVSSRVPMPLREIGTSVSALSADEIRFRGYSSLYQLLRTQAGVAVTNTGGMGTPSAVRIRGEEGYRTRAYIDGIDISDPSNLQMSPNFEHLMSAGVDRVEILRGPQGLMYGADAGGVIDITTRRATDGFSGSVEAEGGRYDSQRVSANVAGGNDRVDFAASAADYETEGFNSRADDLSRDRDGYDNTSLHGRLGFNVTEDLRLELVARDVEGEGEYDNCYNAVTFALSNDCINEYEQQAWRVGLSYAHGSLTHQLAYSHSDTERQFFAAGAPSFGNGEGELDRTTYTGTWKASEDINLVYGVDLRTDAFDNGYADRERDQEGYYAEYQGNHLDNLYVTAGIRYDDNEDFGSHTTYRLSGAYLLPVGPGEMKIKAAYGTGFRAPSLYELNYNETGFPPASELDLDAEESEGYDLGLVWAMDNGLYLEATYFDQDIDKEIYFDLDFFSGYLQGQGRSESKGVELVALAPLALGFSLNANYTYNDTSDFDGEQRARRPEQLFNLGLKWATAAERFAIGLNVRGAYDAVDTSGEALADYEVVDLSADWRVVKGLHLFGRVENLTDEDYVEVPGFNSAGAAAYLGARYSF</sequence>
<comment type="caution">
    <text evidence="15">The sequence shown here is derived from an EMBL/GenBank/DDBJ whole genome shotgun (WGS) entry which is preliminary data.</text>
</comment>
<keyword evidence="9 15" id="KW-0675">Receptor</keyword>
<evidence type="ECO:0000256" key="9">
    <source>
        <dbReference type="ARBA" id="ARBA00023170"/>
    </source>
</evidence>
<dbReference type="InterPro" id="IPR039426">
    <property type="entry name" value="TonB-dep_rcpt-like"/>
</dbReference>
<keyword evidence="3 11" id="KW-0813">Transport</keyword>
<dbReference type="Pfam" id="PF00593">
    <property type="entry name" value="TonB_dep_Rec_b-barrel"/>
    <property type="match status" value="1"/>
</dbReference>
<evidence type="ECO:0000256" key="3">
    <source>
        <dbReference type="ARBA" id="ARBA00022448"/>
    </source>
</evidence>
<comment type="similarity">
    <text evidence="2">Belongs to the TonB-dependent receptor family. Hemoglobin/haptoglobin binding protein subfamily.</text>
</comment>
<keyword evidence="5 11" id="KW-0812">Transmembrane</keyword>
<evidence type="ECO:0000256" key="11">
    <source>
        <dbReference type="PROSITE-ProRule" id="PRU01360"/>
    </source>
</evidence>
<keyword evidence="6" id="KW-0732">Signal</keyword>
<protein>
    <submittedName>
        <fullName evidence="15">TonB-dependent receptor</fullName>
    </submittedName>
</protein>
<dbReference type="GO" id="GO:0015344">
    <property type="term" value="F:siderophore uptake transmembrane transporter activity"/>
    <property type="evidence" value="ECO:0007669"/>
    <property type="project" value="TreeGrafter"/>
</dbReference>
<dbReference type="InterPro" id="IPR036942">
    <property type="entry name" value="Beta-barrel_TonB_sf"/>
</dbReference>
<evidence type="ECO:0000313" key="16">
    <source>
        <dbReference type="Proteomes" id="UP000265509"/>
    </source>
</evidence>
<keyword evidence="8 11" id="KW-0472">Membrane</keyword>
<evidence type="ECO:0000256" key="6">
    <source>
        <dbReference type="ARBA" id="ARBA00022729"/>
    </source>
</evidence>
<organism evidence="15 16">
    <name type="scientific">Seongchinamella sediminis</name>
    <dbReference type="NCBI Taxonomy" id="2283635"/>
    <lineage>
        <taxon>Bacteria</taxon>
        <taxon>Pseudomonadati</taxon>
        <taxon>Pseudomonadota</taxon>
        <taxon>Gammaproteobacteria</taxon>
        <taxon>Cellvibrionales</taxon>
        <taxon>Halieaceae</taxon>
        <taxon>Seongchinamella</taxon>
    </lineage>
</organism>
<evidence type="ECO:0000256" key="10">
    <source>
        <dbReference type="ARBA" id="ARBA00023237"/>
    </source>
</evidence>
<evidence type="ECO:0000256" key="8">
    <source>
        <dbReference type="ARBA" id="ARBA00023136"/>
    </source>
</evidence>
<dbReference type="CDD" id="cd01347">
    <property type="entry name" value="ligand_gated_channel"/>
    <property type="match status" value="1"/>
</dbReference>
<dbReference type="InterPro" id="IPR012910">
    <property type="entry name" value="Plug_dom"/>
</dbReference>
<evidence type="ECO:0000313" key="15">
    <source>
        <dbReference type="EMBL" id="RLQ20566.1"/>
    </source>
</evidence>
<dbReference type="InterPro" id="IPR037066">
    <property type="entry name" value="Plug_dom_sf"/>
</dbReference>
<dbReference type="AlphaFoldDB" id="A0A3L7DTZ3"/>
<dbReference type="PANTHER" id="PTHR30069:SF29">
    <property type="entry name" value="HEMOGLOBIN AND HEMOGLOBIN-HAPTOGLOBIN-BINDING PROTEIN 1-RELATED"/>
    <property type="match status" value="1"/>
</dbReference>
<evidence type="ECO:0000256" key="5">
    <source>
        <dbReference type="ARBA" id="ARBA00022692"/>
    </source>
</evidence>
<dbReference type="GO" id="GO:0009279">
    <property type="term" value="C:cell outer membrane"/>
    <property type="evidence" value="ECO:0007669"/>
    <property type="project" value="UniProtKB-SubCell"/>
</dbReference>
<keyword evidence="7 12" id="KW-0798">TonB box</keyword>
<comment type="subcellular location">
    <subcellularLocation>
        <location evidence="1 11">Cell outer membrane</location>
        <topology evidence="1 11">Multi-pass membrane protein</topology>
    </subcellularLocation>
</comment>
<evidence type="ECO:0000256" key="1">
    <source>
        <dbReference type="ARBA" id="ARBA00004571"/>
    </source>
</evidence>